<comment type="caution">
    <text evidence="2">The sequence shown here is derived from an EMBL/GenBank/DDBJ whole genome shotgun (WGS) entry which is preliminary data.</text>
</comment>
<proteinExistence type="predicted"/>
<protein>
    <recommendedName>
        <fullName evidence="4">TIGR02588 family protein</fullName>
    </recommendedName>
</protein>
<organism evidence="2 3">
    <name type="scientific">Luteolibacter yonseiensis</name>
    <dbReference type="NCBI Taxonomy" id="1144680"/>
    <lineage>
        <taxon>Bacteria</taxon>
        <taxon>Pseudomonadati</taxon>
        <taxon>Verrucomicrobiota</taxon>
        <taxon>Verrucomicrobiia</taxon>
        <taxon>Verrucomicrobiales</taxon>
        <taxon>Verrucomicrobiaceae</taxon>
        <taxon>Luteolibacter</taxon>
    </lineage>
</organism>
<evidence type="ECO:0000256" key="1">
    <source>
        <dbReference type="SAM" id="Phobius"/>
    </source>
</evidence>
<feature type="transmembrane region" description="Helical" evidence="1">
    <location>
        <begin position="16"/>
        <end position="38"/>
    </location>
</feature>
<dbReference type="RefSeq" id="WP_200351781.1">
    <property type="nucleotide sequence ID" value="NZ_BAABHZ010000006.1"/>
</dbReference>
<name>A0A934R5Y7_9BACT</name>
<keyword evidence="1" id="KW-0812">Transmembrane</keyword>
<dbReference type="Proteomes" id="UP000600139">
    <property type="component" value="Unassembled WGS sequence"/>
</dbReference>
<evidence type="ECO:0008006" key="4">
    <source>
        <dbReference type="Google" id="ProtNLM"/>
    </source>
</evidence>
<accession>A0A934R5Y7</accession>
<evidence type="ECO:0000313" key="2">
    <source>
        <dbReference type="EMBL" id="MBK1816856.1"/>
    </source>
</evidence>
<keyword evidence="3" id="KW-1185">Reference proteome</keyword>
<keyword evidence="1" id="KW-0472">Membrane</keyword>
<keyword evidence="1" id="KW-1133">Transmembrane helix</keyword>
<reference evidence="2" key="1">
    <citation type="submission" date="2021-01" db="EMBL/GenBank/DDBJ databases">
        <title>Modified the classification status of verrucomicrobia.</title>
        <authorList>
            <person name="Feng X."/>
        </authorList>
    </citation>
    <scope>NUCLEOTIDE SEQUENCE</scope>
    <source>
        <strain evidence="2">JCM 18052</strain>
    </source>
</reference>
<sequence>MRKSTPENPTKNLLEWTVFGISSGLVLVTLTLLTLAAFGVEEGPAEMRAETGTPVSKDGWIRIPVTVKNNGERVAANVEVKVCLGHGEGKREAGFTIDFVPRGGSRAGAVSFRETGEPAVVECEVIGYEEP</sequence>
<evidence type="ECO:0000313" key="3">
    <source>
        <dbReference type="Proteomes" id="UP000600139"/>
    </source>
</evidence>
<dbReference type="EMBL" id="JAENIK010000011">
    <property type="protein sequence ID" value="MBK1816856.1"/>
    <property type="molecule type" value="Genomic_DNA"/>
</dbReference>
<gene>
    <name evidence="2" type="ORF">JIN84_14620</name>
</gene>
<dbReference type="AlphaFoldDB" id="A0A934R5Y7"/>